<proteinExistence type="predicted"/>
<name>A0A366ELQ3_9BACI</name>
<protein>
    <submittedName>
        <fullName evidence="1">Uncharacterized protein DUF3189</fullName>
    </submittedName>
</protein>
<dbReference type="AlphaFoldDB" id="A0A366ELQ3"/>
<dbReference type="EMBL" id="QNRJ01000009">
    <property type="protein sequence ID" value="RBP03362.1"/>
    <property type="molecule type" value="Genomic_DNA"/>
</dbReference>
<dbReference type="Proteomes" id="UP000252118">
    <property type="component" value="Unassembled WGS sequence"/>
</dbReference>
<dbReference type="InterPro" id="IPR021525">
    <property type="entry name" value="DUF3189"/>
</dbReference>
<evidence type="ECO:0000313" key="2">
    <source>
        <dbReference type="Proteomes" id="UP000252118"/>
    </source>
</evidence>
<evidence type="ECO:0000313" key="1">
    <source>
        <dbReference type="EMBL" id="RBP03362.1"/>
    </source>
</evidence>
<comment type="caution">
    <text evidence="1">The sequence shown here is derived from an EMBL/GenBank/DDBJ whole genome shotgun (WGS) entry which is preliminary data.</text>
</comment>
<dbReference type="Pfam" id="PF11385">
    <property type="entry name" value="DUF3189"/>
    <property type="match status" value="1"/>
</dbReference>
<organism evidence="1 2">
    <name type="scientific">Rossellomorea aquimaris</name>
    <dbReference type="NCBI Taxonomy" id="189382"/>
    <lineage>
        <taxon>Bacteria</taxon>
        <taxon>Bacillati</taxon>
        <taxon>Bacillota</taxon>
        <taxon>Bacilli</taxon>
        <taxon>Bacillales</taxon>
        <taxon>Bacillaceae</taxon>
        <taxon>Rossellomorea</taxon>
    </lineage>
</organism>
<dbReference type="RefSeq" id="WP_113970072.1">
    <property type="nucleotide sequence ID" value="NZ_QNRJ01000009.1"/>
</dbReference>
<gene>
    <name evidence="1" type="ORF">DET59_10954</name>
</gene>
<accession>A0A366ELQ3</accession>
<reference evidence="1 2" key="1">
    <citation type="submission" date="2018-06" db="EMBL/GenBank/DDBJ databases">
        <title>Freshwater and sediment microbial communities from various areas in North America, analyzing microbe dynamics in response to fracking.</title>
        <authorList>
            <person name="Lamendella R."/>
        </authorList>
    </citation>
    <scope>NUCLEOTIDE SEQUENCE [LARGE SCALE GENOMIC DNA]</scope>
    <source>
        <strain evidence="1 2">97B</strain>
    </source>
</reference>
<dbReference type="OrthoDB" id="1680616at2"/>
<sequence>MIYIYNDFGGTHTTSLAAAYHLHILNPSHSPLTKNDILNIPYFNQLTKKEAGQILFRGMDEENNPVYTIGRRSSKYVVPALTDLSNILLSRYGEREKIIISNTSPTVPPLMTAGGFLSRELGIDSIGVPLLVKGAQQCHNLIYHLVMETKQVAKASHEQVVVLENGKYQYKIGKKDIFWKEK</sequence>